<sequence>MPFFPGESPELGLEEAPGLLGRERVPYHQLPRGSWSHRLLPLRRRRLRVHLPLRPHAPTGHHRDGPGPTSAAATRNPREGGRGGGGGGEIGNAERGARPGP</sequence>
<reference evidence="2" key="1">
    <citation type="submission" date="2014-09" db="EMBL/GenBank/DDBJ databases">
        <authorList>
            <person name="Magalhaes I.L.F."/>
            <person name="Oliveira U."/>
            <person name="Santos F.R."/>
            <person name="Vidigal T.H.D.A."/>
            <person name="Brescovit A.D."/>
            <person name="Santos A.J."/>
        </authorList>
    </citation>
    <scope>NUCLEOTIDE SEQUENCE</scope>
    <source>
        <tissue evidence="2">Shoot tissue taken approximately 20 cm above the soil surface</tissue>
    </source>
</reference>
<evidence type="ECO:0000313" key="2">
    <source>
        <dbReference type="EMBL" id="JAD46007.1"/>
    </source>
</evidence>
<accession>A0A0A9AFZ0</accession>
<name>A0A0A9AFZ0_ARUDO</name>
<evidence type="ECO:0000256" key="1">
    <source>
        <dbReference type="SAM" id="MobiDB-lite"/>
    </source>
</evidence>
<feature type="region of interest" description="Disordered" evidence="1">
    <location>
        <begin position="53"/>
        <end position="101"/>
    </location>
</feature>
<dbReference type="EMBL" id="GBRH01251888">
    <property type="protein sequence ID" value="JAD46007.1"/>
    <property type="molecule type" value="Transcribed_RNA"/>
</dbReference>
<proteinExistence type="predicted"/>
<protein>
    <submittedName>
        <fullName evidence="2">Uncharacterized protein</fullName>
    </submittedName>
</protein>
<dbReference type="AlphaFoldDB" id="A0A0A9AFZ0"/>
<reference evidence="2" key="2">
    <citation type="journal article" date="2015" name="Data Brief">
        <title>Shoot transcriptome of the giant reed, Arundo donax.</title>
        <authorList>
            <person name="Barrero R.A."/>
            <person name="Guerrero F.D."/>
            <person name="Moolhuijzen P."/>
            <person name="Goolsby J.A."/>
            <person name="Tidwell J."/>
            <person name="Bellgard S.E."/>
            <person name="Bellgard M.I."/>
        </authorList>
    </citation>
    <scope>NUCLEOTIDE SEQUENCE</scope>
    <source>
        <tissue evidence="2">Shoot tissue taken approximately 20 cm above the soil surface</tissue>
    </source>
</reference>
<organism evidence="2">
    <name type="scientific">Arundo donax</name>
    <name type="common">Giant reed</name>
    <name type="synonym">Donax arundinaceus</name>
    <dbReference type="NCBI Taxonomy" id="35708"/>
    <lineage>
        <taxon>Eukaryota</taxon>
        <taxon>Viridiplantae</taxon>
        <taxon>Streptophyta</taxon>
        <taxon>Embryophyta</taxon>
        <taxon>Tracheophyta</taxon>
        <taxon>Spermatophyta</taxon>
        <taxon>Magnoliopsida</taxon>
        <taxon>Liliopsida</taxon>
        <taxon>Poales</taxon>
        <taxon>Poaceae</taxon>
        <taxon>PACMAD clade</taxon>
        <taxon>Arundinoideae</taxon>
        <taxon>Arundineae</taxon>
        <taxon>Arundo</taxon>
    </lineage>
</organism>